<protein>
    <submittedName>
        <fullName evidence="1">Uncharacterized protein</fullName>
    </submittedName>
</protein>
<dbReference type="EMBL" id="FLUV01000968">
    <property type="protein sequence ID" value="SBW22219.1"/>
    <property type="molecule type" value="Genomic_DNA"/>
</dbReference>
<accession>A0A1C3NXC2</accession>
<sequence>MEAMIAFSSDWRSRRKGARRHHLYLYLSRGWRLHFVFGRTAGVRHSGTASTVGLAGLRIAAAILVGWAARPLTSRGPGTSSLESSATSLEKLCYGAALESEQHQADPRVRRVERGLAVCPAVRCSPIIRNAPCIVYASCLVFRI</sequence>
<organism evidence="1 2">
    <name type="scientific">Candidatus Protofrankia californiensis</name>
    <dbReference type="NCBI Taxonomy" id="1839754"/>
    <lineage>
        <taxon>Bacteria</taxon>
        <taxon>Bacillati</taxon>
        <taxon>Actinomycetota</taxon>
        <taxon>Actinomycetes</taxon>
        <taxon>Frankiales</taxon>
        <taxon>Frankiaceae</taxon>
        <taxon>Protofrankia</taxon>
    </lineage>
</organism>
<proteinExistence type="predicted"/>
<name>A0A1C3NXC2_9ACTN</name>
<reference evidence="2" key="1">
    <citation type="submission" date="2016-02" db="EMBL/GenBank/DDBJ databases">
        <authorList>
            <person name="Wibberg D."/>
        </authorList>
    </citation>
    <scope>NUCLEOTIDE SEQUENCE [LARGE SCALE GENOMIC DNA]</scope>
</reference>
<evidence type="ECO:0000313" key="2">
    <source>
        <dbReference type="Proteomes" id="UP000199013"/>
    </source>
</evidence>
<dbReference type="Proteomes" id="UP000199013">
    <property type="component" value="Unassembled WGS sequence"/>
</dbReference>
<dbReference type="AlphaFoldDB" id="A0A1C3NXC2"/>
<gene>
    <name evidence="1" type="ORF">FDG2_2312</name>
</gene>
<evidence type="ECO:0000313" key="1">
    <source>
        <dbReference type="EMBL" id="SBW22219.1"/>
    </source>
</evidence>
<keyword evidence="2" id="KW-1185">Reference proteome</keyword>